<reference evidence="4 5" key="1">
    <citation type="submission" date="2020-08" db="EMBL/GenBank/DDBJ databases">
        <title>Genomic Encyclopedia of Type Strains, Phase IV (KMG-V): Genome sequencing to study the core and pangenomes of soil and plant-associated prokaryotes.</title>
        <authorList>
            <person name="Whitman W."/>
        </authorList>
    </citation>
    <scope>NUCLEOTIDE SEQUENCE [LARGE SCALE GENOMIC DNA]</scope>
    <source>
        <strain evidence="2 5">SEMIA 471</strain>
        <strain evidence="3 4">SEMIA 489</strain>
    </source>
</reference>
<keyword evidence="1" id="KW-1133">Transmembrane helix</keyword>
<feature type="transmembrane region" description="Helical" evidence="1">
    <location>
        <begin position="94"/>
        <end position="112"/>
    </location>
</feature>
<proteinExistence type="predicted"/>
<feature type="transmembrane region" description="Helical" evidence="1">
    <location>
        <begin position="57"/>
        <end position="74"/>
    </location>
</feature>
<evidence type="ECO:0000313" key="5">
    <source>
        <dbReference type="Proteomes" id="UP000557344"/>
    </source>
</evidence>
<dbReference type="Proteomes" id="UP000523431">
    <property type="component" value="Unassembled WGS sequence"/>
</dbReference>
<name>A0A7W7EG22_RHIET</name>
<evidence type="ECO:0000256" key="1">
    <source>
        <dbReference type="SAM" id="Phobius"/>
    </source>
</evidence>
<accession>A0A7W7EG22</accession>
<gene>
    <name evidence="2" type="ORF">GGE46_004511</name>
    <name evidence="3" type="ORF">GGE57_004508</name>
</gene>
<evidence type="ECO:0008006" key="6">
    <source>
        <dbReference type="Google" id="ProtNLM"/>
    </source>
</evidence>
<dbReference type="Proteomes" id="UP000557344">
    <property type="component" value="Unassembled WGS sequence"/>
</dbReference>
<keyword evidence="1" id="KW-0812">Transmembrane</keyword>
<evidence type="ECO:0000313" key="2">
    <source>
        <dbReference type="EMBL" id="MBB4481909.1"/>
    </source>
</evidence>
<organism evidence="3 4">
    <name type="scientific">Rhizobium etli</name>
    <dbReference type="NCBI Taxonomy" id="29449"/>
    <lineage>
        <taxon>Bacteria</taxon>
        <taxon>Pseudomonadati</taxon>
        <taxon>Pseudomonadota</taxon>
        <taxon>Alphaproteobacteria</taxon>
        <taxon>Hyphomicrobiales</taxon>
        <taxon>Rhizobiaceae</taxon>
        <taxon>Rhizobium/Agrobacterium group</taxon>
        <taxon>Rhizobium</taxon>
    </lineage>
</organism>
<dbReference type="EMBL" id="JACIHU010000010">
    <property type="protein sequence ID" value="MBB4481909.1"/>
    <property type="molecule type" value="Genomic_DNA"/>
</dbReference>
<protein>
    <recommendedName>
        <fullName evidence="6">Transmembrane protein</fullName>
    </recommendedName>
</protein>
<sequence>MNASAPIIALTSRYCRKKDRAATELAKDAAASPLWRAIVAGMALASAHYLQSDRRRPMLHLALTCLLLSAASGLSMRRFLLPYFSGGDLGEKSAPVTIVATAVFLVAVAFTLSDQDLWAKTVILILCLSLAAMFDDARPRLTISLSAACLAAYLGLRTIN</sequence>
<evidence type="ECO:0000313" key="4">
    <source>
        <dbReference type="Proteomes" id="UP000523431"/>
    </source>
</evidence>
<dbReference type="EMBL" id="JACIID010000010">
    <property type="protein sequence ID" value="MBB4537738.1"/>
    <property type="molecule type" value="Genomic_DNA"/>
</dbReference>
<evidence type="ECO:0000313" key="3">
    <source>
        <dbReference type="EMBL" id="MBB4537738.1"/>
    </source>
</evidence>
<keyword evidence="1" id="KW-0472">Membrane</keyword>
<dbReference type="AlphaFoldDB" id="A0A7W7EG22"/>
<comment type="caution">
    <text evidence="3">The sequence shown here is derived from an EMBL/GenBank/DDBJ whole genome shotgun (WGS) entry which is preliminary data.</text>
</comment>